<sequence>MVIHFYKLRHQSHDIHALIALPLGRAKYKGGIPCSLVKTLFGSIKVLAFTNLS</sequence>
<evidence type="ECO:0000313" key="2">
    <source>
        <dbReference type="Proteomes" id="UP000464620"/>
    </source>
</evidence>
<gene>
    <name evidence="1" type="ORF">DS421_19g657930</name>
</gene>
<organism evidence="1 2">
    <name type="scientific">Arachis hypogaea</name>
    <name type="common">Peanut</name>
    <dbReference type="NCBI Taxonomy" id="3818"/>
    <lineage>
        <taxon>Eukaryota</taxon>
        <taxon>Viridiplantae</taxon>
        <taxon>Streptophyta</taxon>
        <taxon>Embryophyta</taxon>
        <taxon>Tracheophyta</taxon>
        <taxon>Spermatophyta</taxon>
        <taxon>Magnoliopsida</taxon>
        <taxon>eudicotyledons</taxon>
        <taxon>Gunneridae</taxon>
        <taxon>Pentapetalae</taxon>
        <taxon>rosids</taxon>
        <taxon>fabids</taxon>
        <taxon>Fabales</taxon>
        <taxon>Fabaceae</taxon>
        <taxon>Papilionoideae</taxon>
        <taxon>50 kb inversion clade</taxon>
        <taxon>dalbergioids sensu lato</taxon>
        <taxon>Dalbergieae</taxon>
        <taxon>Pterocarpus clade</taxon>
        <taxon>Arachis</taxon>
    </lineage>
</organism>
<protein>
    <submittedName>
        <fullName evidence="1">Uncharacterized protein</fullName>
    </submittedName>
</protein>
<accession>A0A6B9V991</accession>
<proteinExistence type="predicted"/>
<dbReference type="AlphaFoldDB" id="A0A6B9V991"/>
<name>A0A6B9V991_ARAHY</name>
<dbReference type="Proteomes" id="UP000464620">
    <property type="component" value="Chromosome B09"/>
</dbReference>
<evidence type="ECO:0000313" key="1">
    <source>
        <dbReference type="EMBL" id="QHN78029.1"/>
    </source>
</evidence>
<dbReference type="EMBL" id="CP031001">
    <property type="protein sequence ID" value="QHN78029.1"/>
    <property type="molecule type" value="Genomic_DNA"/>
</dbReference>
<reference evidence="1 2" key="1">
    <citation type="submission" date="2020-01" db="EMBL/GenBank/DDBJ databases">
        <title>Genome sequence of Arachis hypogaea, cultivar Shitouqi.</title>
        <authorList>
            <person name="Zhuang W."/>
            <person name="Chen H."/>
            <person name="Varshney R."/>
            <person name="Wang D."/>
            <person name="Ming R."/>
        </authorList>
    </citation>
    <scope>NUCLEOTIDE SEQUENCE [LARGE SCALE GENOMIC DNA]</scope>
    <source>
        <tissue evidence="1">Young leaf</tissue>
    </source>
</reference>